<keyword evidence="4" id="KW-1133">Transmembrane helix</keyword>
<evidence type="ECO:0000256" key="4">
    <source>
        <dbReference type="SAM" id="Phobius"/>
    </source>
</evidence>
<dbReference type="Gene3D" id="1.10.10.60">
    <property type="entry name" value="Homeodomain-like"/>
    <property type="match status" value="2"/>
</dbReference>
<evidence type="ECO:0000259" key="5">
    <source>
        <dbReference type="PROSITE" id="PS01124"/>
    </source>
</evidence>
<keyword evidence="2" id="KW-0238">DNA-binding</keyword>
<feature type="transmembrane region" description="Helical" evidence="4">
    <location>
        <begin position="27"/>
        <end position="52"/>
    </location>
</feature>
<keyword evidence="3" id="KW-0804">Transcription</keyword>
<dbReference type="PROSITE" id="PS01124">
    <property type="entry name" value="HTH_ARAC_FAMILY_2"/>
    <property type="match status" value="1"/>
</dbReference>
<keyword evidence="4" id="KW-0812">Transmembrane</keyword>
<dbReference type="PANTHER" id="PTHR43280:SF28">
    <property type="entry name" value="HTH-TYPE TRANSCRIPTIONAL ACTIVATOR RHAS"/>
    <property type="match status" value="1"/>
</dbReference>
<gene>
    <name evidence="6" type="ORF">E6C55_25690</name>
</gene>
<dbReference type="InterPro" id="IPR018060">
    <property type="entry name" value="HTH_AraC"/>
</dbReference>
<feature type="domain" description="HTH araC/xylS-type" evidence="5">
    <location>
        <begin position="690"/>
        <end position="789"/>
    </location>
</feature>
<accession>A0A4S4BIS0</accession>
<keyword evidence="4" id="KW-0472">Membrane</keyword>
<evidence type="ECO:0000313" key="6">
    <source>
        <dbReference type="EMBL" id="THF74296.1"/>
    </source>
</evidence>
<evidence type="ECO:0000313" key="7">
    <source>
        <dbReference type="Proteomes" id="UP000310636"/>
    </source>
</evidence>
<dbReference type="SUPFAM" id="SSF46689">
    <property type="entry name" value="Homeodomain-like"/>
    <property type="match status" value="2"/>
</dbReference>
<keyword evidence="7" id="KW-1185">Reference proteome</keyword>
<dbReference type="InterPro" id="IPR041522">
    <property type="entry name" value="CdaR_GGDEF"/>
</dbReference>
<comment type="caution">
    <text evidence="6">The sequence shown here is derived from an EMBL/GenBank/DDBJ whole genome shotgun (WGS) entry which is preliminary data.</text>
</comment>
<dbReference type="PANTHER" id="PTHR43280">
    <property type="entry name" value="ARAC-FAMILY TRANSCRIPTIONAL REGULATOR"/>
    <property type="match status" value="1"/>
</dbReference>
<dbReference type="SMART" id="SM00342">
    <property type="entry name" value="HTH_ARAC"/>
    <property type="match status" value="1"/>
</dbReference>
<dbReference type="AlphaFoldDB" id="A0A4S4BIS0"/>
<feature type="transmembrane region" description="Helical" evidence="4">
    <location>
        <begin position="319"/>
        <end position="338"/>
    </location>
</feature>
<dbReference type="OrthoDB" id="2650757at2"/>
<evidence type="ECO:0000256" key="3">
    <source>
        <dbReference type="ARBA" id="ARBA00023163"/>
    </source>
</evidence>
<organism evidence="6 7">
    <name type="scientific">Cohnella fermenti</name>
    <dbReference type="NCBI Taxonomy" id="2565925"/>
    <lineage>
        <taxon>Bacteria</taxon>
        <taxon>Bacillati</taxon>
        <taxon>Bacillota</taxon>
        <taxon>Bacilli</taxon>
        <taxon>Bacillales</taxon>
        <taxon>Paenibacillaceae</taxon>
        <taxon>Cohnella</taxon>
    </lineage>
</organism>
<name>A0A4S4BIS0_9BACL</name>
<proteinExistence type="predicted"/>
<evidence type="ECO:0000256" key="1">
    <source>
        <dbReference type="ARBA" id="ARBA00023015"/>
    </source>
</evidence>
<dbReference type="Proteomes" id="UP000310636">
    <property type="component" value="Unassembled WGS sequence"/>
</dbReference>
<dbReference type="Pfam" id="PF17853">
    <property type="entry name" value="GGDEF_2"/>
    <property type="match status" value="1"/>
</dbReference>
<evidence type="ECO:0000256" key="2">
    <source>
        <dbReference type="ARBA" id="ARBA00023125"/>
    </source>
</evidence>
<dbReference type="InterPro" id="IPR009057">
    <property type="entry name" value="Homeodomain-like_sf"/>
</dbReference>
<dbReference type="Pfam" id="PF12833">
    <property type="entry name" value="HTH_18"/>
    <property type="match status" value="1"/>
</dbReference>
<protein>
    <submittedName>
        <fullName evidence="6">AraC family transcriptional regulator</fullName>
    </submittedName>
</protein>
<dbReference type="GO" id="GO:0043565">
    <property type="term" value="F:sequence-specific DNA binding"/>
    <property type="evidence" value="ECO:0007669"/>
    <property type="project" value="InterPro"/>
</dbReference>
<dbReference type="InterPro" id="IPR020449">
    <property type="entry name" value="Tscrpt_reg_AraC-type_HTH"/>
</dbReference>
<dbReference type="GO" id="GO:0003700">
    <property type="term" value="F:DNA-binding transcription factor activity"/>
    <property type="evidence" value="ECO:0007669"/>
    <property type="project" value="InterPro"/>
</dbReference>
<dbReference type="EMBL" id="SSOB01000042">
    <property type="protein sequence ID" value="THF74296.1"/>
    <property type="molecule type" value="Genomic_DNA"/>
</dbReference>
<keyword evidence="1" id="KW-0805">Transcription regulation</keyword>
<reference evidence="6 7" key="1">
    <citation type="submission" date="2019-04" db="EMBL/GenBank/DDBJ databases">
        <title>Cohnella sp. nov. isolated from preserved vegetables.</title>
        <authorList>
            <person name="Lin S.-Y."/>
            <person name="Hung M.-H."/>
            <person name="Young C.-C."/>
        </authorList>
    </citation>
    <scope>NUCLEOTIDE SEQUENCE [LARGE SCALE GENOMIC DNA]</scope>
    <source>
        <strain evidence="6 7">CC-MHH1044</strain>
    </source>
</reference>
<dbReference type="PRINTS" id="PR00032">
    <property type="entry name" value="HTHARAC"/>
</dbReference>
<sequence length="802" mass="90417">MIGTGGEERQMVATGRSIRGYIRRKSVLLRIILSYVVIGSILIALLSSVLYIRFSRSSVQEIKSVTANSLEHTANTFNELWNTTFHYMYKEFKTNSVLVDAMVRTDLSPVEYGTISASLSEIITNYSLFDSVYVYNSNADQMFSSIGPVRSEGDFYDAGIYEGLNTAGFMEGRESKVYVRQAETINGSDVKNEQVITVIFSDDNLRSALIYNINERLLRNMIVTKNNSGTSALLIVDREGRMISRFDPAGIVPASLDSVLEQRMANDPQLGGTFDLNVDREHTLVSFQRIEASGLLNWSFVSVSKYRDLTRSVQELQQYMIGITGVFVLLSIAIAGWFTHNLYSPMRKLLYWARGKFRPEAEGKMNELDEYAYLSRVYEAMSGDIETFRTAQNRNRFVLRNQFWLKVVHGEYVHSEEWEEQEVGLRLPNGVYRAAVLFVDQAAENSASQSNRAWSLYRYSIANIAEEILSESFPAVAVEAGEDQVVVLMEQPRPSESAGVSILMEKLSLIKQACNRYLKLALTIGVGTEEHGIKGIHTSYLHALQASEYDLVFGQGSILDYAAIVPQRNEEYRYPIEIEKKIIDGLKGADEEKVRCGLDDFLAAIEPYTCQEMILAMNQLAIVSARTINQLIEADELPALGIEFDYLLVDKRMSGRDTIADRRDKLLRIYRRTIEAIRKKKETRYGDIAAFVQAHIDEHFADPGLTVEALAELAKLSPNYLRTLFKAQTGITISAYLSAKRYEAAKRLLEQTELPIQQIAETIGFQGGGYFYTAFKKAVGMTPDEYRKQHGRGAEADSPEAI</sequence>